<evidence type="ECO:0000313" key="7">
    <source>
        <dbReference type="EMBL" id="KGK36321.1"/>
    </source>
</evidence>
<dbReference type="EMBL" id="JQFK01000082">
    <property type="protein sequence ID" value="KGK36321.1"/>
    <property type="molecule type" value="Genomic_DNA"/>
</dbReference>
<evidence type="ECO:0000256" key="1">
    <source>
        <dbReference type="ARBA" id="ARBA00005234"/>
    </source>
</evidence>
<dbReference type="InterPro" id="IPR038765">
    <property type="entry name" value="Papain-like_cys_pep_sf"/>
</dbReference>
<dbReference type="GO" id="GO:0000338">
    <property type="term" value="P:protein deneddylation"/>
    <property type="evidence" value="ECO:0007669"/>
    <property type="project" value="TreeGrafter"/>
</dbReference>
<reference evidence="8" key="1">
    <citation type="journal article" date="2014" name="Microb. Cell Fact.">
        <title>Exploiting Issatchenkia orientalis SD108 for succinic acid production.</title>
        <authorList>
            <person name="Xiao H."/>
            <person name="Shao Z."/>
            <person name="Jiang Y."/>
            <person name="Dole S."/>
            <person name="Zhao H."/>
        </authorList>
    </citation>
    <scope>NUCLEOTIDE SEQUENCE [LARGE SCALE GENOMIC DNA]</scope>
    <source>
        <strain evidence="8">SD108</strain>
    </source>
</reference>
<dbReference type="SUPFAM" id="SSF54001">
    <property type="entry name" value="Cysteine proteinases"/>
    <property type="match status" value="1"/>
</dbReference>
<dbReference type="PROSITE" id="PS50600">
    <property type="entry name" value="ULP_PROTEASE"/>
    <property type="match status" value="1"/>
</dbReference>
<dbReference type="InterPro" id="IPR003653">
    <property type="entry name" value="Peptidase_C48_C"/>
</dbReference>
<evidence type="ECO:0000313" key="8">
    <source>
        <dbReference type="Proteomes" id="UP000029867"/>
    </source>
</evidence>
<dbReference type="eggNOG" id="KOG3246">
    <property type="taxonomic scope" value="Eukaryota"/>
</dbReference>
<keyword evidence="2" id="KW-0645">Protease</keyword>
<feature type="region of interest" description="Disordered" evidence="5">
    <location>
        <begin position="118"/>
        <end position="187"/>
    </location>
</feature>
<dbReference type="Proteomes" id="UP000029867">
    <property type="component" value="Unassembled WGS sequence"/>
</dbReference>
<dbReference type="PANTHER" id="PTHR46468:SF1">
    <property type="entry name" value="SENTRIN-SPECIFIC PROTEASE 8"/>
    <property type="match status" value="1"/>
</dbReference>
<protein>
    <recommendedName>
        <fullName evidence="6">Ubiquitin-like protease family profile domain-containing protein</fullName>
    </recommendedName>
</protein>
<keyword evidence="4" id="KW-0788">Thiol protease</keyword>
<dbReference type="AlphaFoldDB" id="A0A099NWN2"/>
<evidence type="ECO:0000256" key="4">
    <source>
        <dbReference type="ARBA" id="ARBA00022807"/>
    </source>
</evidence>
<dbReference type="Gene3D" id="3.40.395.10">
    <property type="entry name" value="Adenoviral Proteinase, Chain A"/>
    <property type="match status" value="1"/>
</dbReference>
<comment type="similarity">
    <text evidence="1">Belongs to the peptidase C48 family.</text>
</comment>
<dbReference type="HOGENOM" id="CLU_618295_0_0_1"/>
<feature type="domain" description="Ubiquitin-like protease family profile" evidence="6">
    <location>
        <begin position="226"/>
        <end position="429"/>
    </location>
</feature>
<dbReference type="VEuPathDB" id="FungiDB:C5L36_0D04270"/>
<feature type="compositionally biased region" description="Basic and acidic residues" evidence="5">
    <location>
        <begin position="178"/>
        <end position="187"/>
    </location>
</feature>
<proteinExistence type="inferred from homology"/>
<dbReference type="GO" id="GO:0008234">
    <property type="term" value="F:cysteine-type peptidase activity"/>
    <property type="evidence" value="ECO:0007669"/>
    <property type="project" value="UniProtKB-KW"/>
</dbReference>
<evidence type="ECO:0000256" key="2">
    <source>
        <dbReference type="ARBA" id="ARBA00022670"/>
    </source>
</evidence>
<evidence type="ECO:0000256" key="3">
    <source>
        <dbReference type="ARBA" id="ARBA00022801"/>
    </source>
</evidence>
<dbReference type="PANTHER" id="PTHR46468">
    <property type="entry name" value="SENTRIN-SPECIFIC PROTEASE 8"/>
    <property type="match status" value="1"/>
</dbReference>
<dbReference type="GO" id="GO:0019784">
    <property type="term" value="F:deNEDDylase activity"/>
    <property type="evidence" value="ECO:0007669"/>
    <property type="project" value="InterPro"/>
</dbReference>
<dbReference type="GO" id="GO:0006508">
    <property type="term" value="P:proteolysis"/>
    <property type="evidence" value="ECO:0007669"/>
    <property type="project" value="UniProtKB-KW"/>
</dbReference>
<dbReference type="InterPro" id="IPR044613">
    <property type="entry name" value="Nep1/2-like"/>
</dbReference>
<comment type="caution">
    <text evidence="7">The sequence shown here is derived from an EMBL/GenBank/DDBJ whole genome shotgun (WGS) entry which is preliminary data.</text>
</comment>
<organism evidence="7 8">
    <name type="scientific">Pichia kudriavzevii</name>
    <name type="common">Yeast</name>
    <name type="synonym">Issatchenkia orientalis</name>
    <dbReference type="NCBI Taxonomy" id="4909"/>
    <lineage>
        <taxon>Eukaryota</taxon>
        <taxon>Fungi</taxon>
        <taxon>Dikarya</taxon>
        <taxon>Ascomycota</taxon>
        <taxon>Saccharomycotina</taxon>
        <taxon>Pichiomycetes</taxon>
        <taxon>Pichiales</taxon>
        <taxon>Pichiaceae</taxon>
        <taxon>Pichia</taxon>
    </lineage>
</organism>
<accession>A0A099NWN2</accession>
<feature type="compositionally biased region" description="Basic residues" evidence="5">
    <location>
        <begin position="150"/>
        <end position="177"/>
    </location>
</feature>
<evidence type="ECO:0000259" key="6">
    <source>
        <dbReference type="PROSITE" id="PS50600"/>
    </source>
</evidence>
<dbReference type="Pfam" id="PF02902">
    <property type="entry name" value="Peptidase_C48"/>
    <property type="match status" value="1"/>
</dbReference>
<keyword evidence="3" id="KW-0378">Hydrolase</keyword>
<gene>
    <name evidence="7" type="ORF">JL09_g4528</name>
</gene>
<name>A0A099NWN2_PICKU</name>
<evidence type="ECO:0000256" key="5">
    <source>
        <dbReference type="SAM" id="MobiDB-lite"/>
    </source>
</evidence>
<feature type="compositionally biased region" description="Basic and acidic residues" evidence="5">
    <location>
        <begin position="133"/>
        <end position="149"/>
    </location>
</feature>
<sequence length="475" mass="54089">MRITFNKYKGFLEDTAGLADEYINVNTKLPLLEQTAKTRKKNHPKHVTTGFDSLNIAWTILPFDPFREADLDRSDSETFVTLQNNGRRLRDCCHVSISNETREDQLSSHTSLYGQEVLDQDEDENDLQSVNVDEGKKGSKFKNSLEEQRHIRHLAKNTKHKAKMDKQLKKKQTKRQSKPNDVHAEQPVESKVSILKSLLHDCLSVAEAKSGEPLLECSKIVQIEDAPIYNSDLRNLLDDEWLSDNNISWVYAFLEYGYILPLLSVKLQNSKFVQYQYEEQKHIFKSPISLLFPSFTFLIANHPDPNELVHVLPDNIKEAQFIFCPLNDNDDFASSEGGSHWSLVVFTKLLSTDHKNKNSYVQKALVFDSLYEANSLETESLVKNMAAILYNPDDSKCQADWEIVHVRDTPQQTNNSDCGVYVASITASLTAQLVSLALSGENSYIDFSLSNLRFSAVDSRIWILSTTLNSLENDE</sequence>